<proteinExistence type="predicted"/>
<dbReference type="HOGENOM" id="CLU_2013349_0_0_6"/>
<accession>A0A0A7EIH7</accession>
<dbReference type="AlphaFoldDB" id="A0A0A7EIH7"/>
<evidence type="ECO:0000313" key="2">
    <source>
        <dbReference type="Proteomes" id="UP000030341"/>
    </source>
</evidence>
<dbReference type="EMBL" id="CP009889">
    <property type="protein sequence ID" value="AIY66470.1"/>
    <property type="molecule type" value="Genomic_DNA"/>
</dbReference>
<organism evidence="1 2">
    <name type="scientific">Pseudoalteromonas piratica</name>
    <dbReference type="NCBI Taxonomy" id="1348114"/>
    <lineage>
        <taxon>Bacteria</taxon>
        <taxon>Pseudomonadati</taxon>
        <taxon>Pseudomonadota</taxon>
        <taxon>Gammaproteobacteria</taxon>
        <taxon>Alteromonadales</taxon>
        <taxon>Pseudoalteromonadaceae</taxon>
        <taxon>Pseudoalteromonas</taxon>
    </lineage>
</organism>
<keyword evidence="2" id="KW-1185">Reference proteome</keyword>
<dbReference type="Proteomes" id="UP000030341">
    <property type="component" value="Chromosome 2"/>
</dbReference>
<sequence>MLGFAALHNFSKLLKSPLMWALYVQDVMSELDEKLKNLVWSDSTISNYAHDLAGNRFQLEFKDYLFSQIKVSFLDVDFSFIDDPVYISNAKFKFEDNHHVIELFDDDGIVLKLKYLNSEVRYI</sequence>
<gene>
    <name evidence="1" type="ORF">OM33_15025</name>
</gene>
<dbReference type="STRING" id="1348114.OM33_15025"/>
<name>A0A0A7EIH7_9GAMM</name>
<reference evidence="1 2" key="1">
    <citation type="submission" date="2014-11" db="EMBL/GenBank/DDBJ databases">
        <title>Complete Genome Sequence of Pseudoalteromonas sp. Strain OCN003 Isolated from Kaneohe Bay, Oahu, Hawaii.</title>
        <authorList>
            <person name="Beurmann S."/>
            <person name="Videau P."/>
            <person name="Ushijima B."/>
            <person name="Smith A.M."/>
            <person name="Aeby G.S."/>
            <person name="Callahan S.M."/>
            <person name="Belcaid M."/>
        </authorList>
    </citation>
    <scope>NUCLEOTIDE SEQUENCE [LARGE SCALE GENOMIC DNA]</scope>
    <source>
        <strain evidence="1 2">OCN003</strain>
    </source>
</reference>
<protein>
    <submittedName>
        <fullName evidence="1">Uncharacterized protein</fullName>
    </submittedName>
</protein>
<evidence type="ECO:0000313" key="1">
    <source>
        <dbReference type="EMBL" id="AIY66470.1"/>
    </source>
</evidence>
<dbReference type="KEGG" id="pseo:OM33_15025"/>